<feature type="transmembrane region" description="Helical" evidence="6">
    <location>
        <begin position="368"/>
        <end position="386"/>
    </location>
</feature>
<keyword evidence="5 6" id="KW-0472">Membrane</keyword>
<dbReference type="PANTHER" id="PTHR43124:SF6">
    <property type="entry name" value="TRANSPORTER ARAJ-RELATED"/>
    <property type="match status" value="1"/>
</dbReference>
<dbReference type="RefSeq" id="WP_142528301.1">
    <property type="nucleotide sequence ID" value="NZ_CBCSJO010000005.1"/>
</dbReference>
<proteinExistence type="predicted"/>
<evidence type="ECO:0000256" key="2">
    <source>
        <dbReference type="ARBA" id="ARBA00022475"/>
    </source>
</evidence>
<dbReference type="EMBL" id="FXTN01000005">
    <property type="protein sequence ID" value="SMO69000.1"/>
    <property type="molecule type" value="Genomic_DNA"/>
</dbReference>
<comment type="subcellular location">
    <subcellularLocation>
        <location evidence="1">Cell membrane</location>
        <topology evidence="1">Multi-pass membrane protein</topology>
    </subcellularLocation>
</comment>
<dbReference type="Gene3D" id="1.20.1250.20">
    <property type="entry name" value="MFS general substrate transporter like domains"/>
    <property type="match status" value="2"/>
</dbReference>
<dbReference type="OrthoDB" id="9788453at2"/>
<keyword evidence="3 6" id="KW-0812">Transmembrane</keyword>
<dbReference type="GO" id="GO:0022857">
    <property type="term" value="F:transmembrane transporter activity"/>
    <property type="evidence" value="ECO:0007669"/>
    <property type="project" value="InterPro"/>
</dbReference>
<feature type="transmembrane region" description="Helical" evidence="6">
    <location>
        <begin position="165"/>
        <end position="187"/>
    </location>
</feature>
<dbReference type="Pfam" id="PF07690">
    <property type="entry name" value="MFS_1"/>
    <property type="match status" value="1"/>
</dbReference>
<dbReference type="InterPro" id="IPR036259">
    <property type="entry name" value="MFS_trans_sf"/>
</dbReference>
<keyword evidence="2" id="KW-1003">Cell membrane</keyword>
<feature type="domain" description="Major facilitator superfamily (MFS) profile" evidence="7">
    <location>
        <begin position="13"/>
        <end position="389"/>
    </location>
</feature>
<dbReference type="AlphaFoldDB" id="A0A521DDH3"/>
<dbReference type="PROSITE" id="PS50850">
    <property type="entry name" value="MFS"/>
    <property type="match status" value="1"/>
</dbReference>
<keyword evidence="4 6" id="KW-1133">Transmembrane helix</keyword>
<protein>
    <submittedName>
        <fullName evidence="8">MFS transporter, DHA1 family, arabinose polymer transporter</fullName>
    </submittedName>
</protein>
<feature type="transmembrane region" description="Helical" evidence="6">
    <location>
        <begin position="79"/>
        <end position="98"/>
    </location>
</feature>
<dbReference type="CDD" id="cd17324">
    <property type="entry name" value="MFS_NepI_like"/>
    <property type="match status" value="1"/>
</dbReference>
<evidence type="ECO:0000259" key="7">
    <source>
        <dbReference type="PROSITE" id="PS50850"/>
    </source>
</evidence>
<evidence type="ECO:0000256" key="1">
    <source>
        <dbReference type="ARBA" id="ARBA00004651"/>
    </source>
</evidence>
<feature type="transmembrane region" description="Helical" evidence="6">
    <location>
        <begin position="344"/>
        <end position="362"/>
    </location>
</feature>
<evidence type="ECO:0000313" key="8">
    <source>
        <dbReference type="EMBL" id="SMO69000.1"/>
    </source>
</evidence>
<keyword evidence="9" id="KW-1185">Reference proteome</keyword>
<evidence type="ECO:0000313" key="9">
    <source>
        <dbReference type="Proteomes" id="UP000320300"/>
    </source>
</evidence>
<dbReference type="GO" id="GO:0005886">
    <property type="term" value="C:plasma membrane"/>
    <property type="evidence" value="ECO:0007669"/>
    <property type="project" value="UniProtKB-SubCell"/>
</dbReference>
<feature type="transmembrane region" description="Helical" evidence="6">
    <location>
        <begin position="138"/>
        <end position="159"/>
    </location>
</feature>
<feature type="transmembrane region" description="Helical" evidence="6">
    <location>
        <begin position="104"/>
        <end position="126"/>
    </location>
</feature>
<reference evidence="8 9" key="1">
    <citation type="submission" date="2017-05" db="EMBL/GenBank/DDBJ databases">
        <authorList>
            <person name="Varghese N."/>
            <person name="Submissions S."/>
        </authorList>
    </citation>
    <scope>NUCLEOTIDE SEQUENCE [LARGE SCALE GENOMIC DNA]</scope>
    <source>
        <strain evidence="8 9">DSM 19036</strain>
    </source>
</reference>
<dbReference type="InterPro" id="IPR050189">
    <property type="entry name" value="MFS_Efflux_Transporters"/>
</dbReference>
<evidence type="ECO:0000256" key="6">
    <source>
        <dbReference type="SAM" id="Phobius"/>
    </source>
</evidence>
<name>A0A521DDH3_9SPHI</name>
<organism evidence="8 9">
    <name type="scientific">Pedobacter westerhofensis</name>
    <dbReference type="NCBI Taxonomy" id="425512"/>
    <lineage>
        <taxon>Bacteria</taxon>
        <taxon>Pseudomonadati</taxon>
        <taxon>Bacteroidota</taxon>
        <taxon>Sphingobacteriia</taxon>
        <taxon>Sphingobacteriales</taxon>
        <taxon>Sphingobacteriaceae</taxon>
        <taxon>Pedobacter</taxon>
    </lineage>
</organism>
<accession>A0A521DDH3</accession>
<dbReference type="Proteomes" id="UP000320300">
    <property type="component" value="Unassembled WGS sequence"/>
</dbReference>
<sequence length="400" mass="41783">MKLLKLLSNTKTSLITLCLGGITLGMTEFMMMGVLPDVAKSLAISIPAAGNLIAIYALGVIVGAPVMVGVLGKYPPKRVLIGLMITVACGNILFSIAPTYGLLLVARFLVGLPHGAFFGIGAVVAAKLADPGSEAKSVSVMFAGLTVANILGVPLGTFIGHNFSWRISFFLISAMALITAASIKRWLPMLPSQSDAKFSDSLKVFKKIELWIIIGISAIGTGGLFAWISYIAPLMTDVAHFDSNMITPIMIVAGLGMAVGNFVGGRLADRFSPLKTTLYLLLAMIVVLILVALLSQFKVVALILTFITGGLAFAVIAPMQMLMIGAAKGAEMLASSAMQASANMGNALGAFLGGLPIAAGFGYTSPEYVGALLAFVGFLLCILLSWRFSAKVKLEQAAIA</sequence>
<dbReference type="PANTHER" id="PTHR43124">
    <property type="entry name" value="PURINE EFFLUX PUMP PBUE"/>
    <property type="match status" value="1"/>
</dbReference>
<evidence type="ECO:0000256" key="3">
    <source>
        <dbReference type="ARBA" id="ARBA00022692"/>
    </source>
</evidence>
<dbReference type="InterPro" id="IPR020846">
    <property type="entry name" value="MFS_dom"/>
</dbReference>
<feature type="transmembrane region" description="Helical" evidence="6">
    <location>
        <begin position="276"/>
        <end position="294"/>
    </location>
</feature>
<feature type="transmembrane region" description="Helical" evidence="6">
    <location>
        <begin position="53"/>
        <end position="72"/>
    </location>
</feature>
<feature type="transmembrane region" description="Helical" evidence="6">
    <location>
        <begin position="208"/>
        <end position="233"/>
    </location>
</feature>
<feature type="transmembrane region" description="Helical" evidence="6">
    <location>
        <begin position="300"/>
        <end position="323"/>
    </location>
</feature>
<dbReference type="InterPro" id="IPR011701">
    <property type="entry name" value="MFS"/>
</dbReference>
<feature type="transmembrane region" description="Helical" evidence="6">
    <location>
        <begin position="245"/>
        <end position="264"/>
    </location>
</feature>
<dbReference type="SUPFAM" id="SSF103473">
    <property type="entry name" value="MFS general substrate transporter"/>
    <property type="match status" value="1"/>
</dbReference>
<evidence type="ECO:0000256" key="4">
    <source>
        <dbReference type="ARBA" id="ARBA00022989"/>
    </source>
</evidence>
<gene>
    <name evidence="8" type="ORF">SAMN06265348_105171</name>
</gene>
<evidence type="ECO:0000256" key="5">
    <source>
        <dbReference type="ARBA" id="ARBA00023136"/>
    </source>
</evidence>